<feature type="domain" description="Glycosyltransferase subfamily 4-like N-terminal" evidence="3">
    <location>
        <begin position="54"/>
        <end position="167"/>
    </location>
</feature>
<dbReference type="Pfam" id="PF00534">
    <property type="entry name" value="Glycos_transf_1"/>
    <property type="match status" value="1"/>
</dbReference>
<sequence>MDSIDVLVIGPAGHTRGGVSQYISGQQKYINEKINIEVHNSGAVDGDNIRSLVRALFKSGAQLVSLLTKSQPDIIHIHTVHGFPFYRNALFILLSKAIWECPTILHVHGSTFDDFLKSDSKATNYIQTKVFDSVDNIIVLSEYWKSLVESHTNNSKVVIIPNGVKTDEYSPKFSSKSPDLLFVSDLIERKGIKDLLVSFETIDADVDLHIAGKGPLSGLVKEYEERNKNIHYHGYVSEKEKAELINSASIFILPTYAEGLPIAVLEAMAGGNALIVGDVGSIPEVVGSKNGNIVTPGDQKAIQEAIQALVSSPDTTTEMGKANRKKAVEKYSWKKVDQKLTKLYKSLVES</sequence>
<keyword evidence="5" id="KW-1185">Reference proteome</keyword>
<protein>
    <submittedName>
        <fullName evidence="4">Glycosyltransferase involved in cell wall bisynthesis</fullName>
    </submittedName>
</protein>
<dbReference type="RefSeq" id="WP_076431560.1">
    <property type="nucleotide sequence ID" value="NZ_FTNO01000004.1"/>
</dbReference>
<dbReference type="EMBL" id="FTNO01000004">
    <property type="protein sequence ID" value="SIR76580.1"/>
    <property type="molecule type" value="Genomic_DNA"/>
</dbReference>
<name>A0A1N7DLC1_9EURY</name>
<reference evidence="5" key="1">
    <citation type="submission" date="2017-01" db="EMBL/GenBank/DDBJ databases">
        <authorList>
            <person name="Varghese N."/>
            <person name="Submissions S."/>
        </authorList>
    </citation>
    <scope>NUCLEOTIDE SEQUENCE [LARGE SCALE GENOMIC DNA]</scope>
    <source>
        <strain evidence="5">CGMCC 1.7737</strain>
    </source>
</reference>
<proteinExistence type="predicted"/>
<dbReference type="CDD" id="cd03801">
    <property type="entry name" value="GT4_PimA-like"/>
    <property type="match status" value="1"/>
</dbReference>
<gene>
    <name evidence="4" type="ORF">SAMN05421858_3718</name>
</gene>
<dbReference type="AlphaFoldDB" id="A0A1N7DLC1"/>
<evidence type="ECO:0000256" key="1">
    <source>
        <dbReference type="ARBA" id="ARBA00022679"/>
    </source>
</evidence>
<dbReference type="InterPro" id="IPR028098">
    <property type="entry name" value="Glyco_trans_4-like_N"/>
</dbReference>
<evidence type="ECO:0000313" key="5">
    <source>
        <dbReference type="Proteomes" id="UP000186914"/>
    </source>
</evidence>
<dbReference type="PANTHER" id="PTHR46401:SF2">
    <property type="entry name" value="GLYCOSYLTRANSFERASE WBBK-RELATED"/>
    <property type="match status" value="1"/>
</dbReference>
<dbReference type="SUPFAM" id="SSF53756">
    <property type="entry name" value="UDP-Glycosyltransferase/glycogen phosphorylase"/>
    <property type="match status" value="1"/>
</dbReference>
<dbReference type="Gene3D" id="3.40.50.2000">
    <property type="entry name" value="Glycogen Phosphorylase B"/>
    <property type="match status" value="2"/>
</dbReference>
<keyword evidence="1 4" id="KW-0808">Transferase</keyword>
<evidence type="ECO:0000259" key="2">
    <source>
        <dbReference type="Pfam" id="PF00534"/>
    </source>
</evidence>
<dbReference type="GO" id="GO:0016757">
    <property type="term" value="F:glycosyltransferase activity"/>
    <property type="evidence" value="ECO:0007669"/>
    <property type="project" value="InterPro"/>
</dbReference>
<evidence type="ECO:0000313" key="4">
    <source>
        <dbReference type="EMBL" id="SIR76580.1"/>
    </source>
</evidence>
<feature type="domain" description="Glycosyl transferase family 1" evidence="2">
    <location>
        <begin position="172"/>
        <end position="325"/>
    </location>
</feature>
<accession>A0A1N7DLC1</accession>
<dbReference type="OrthoDB" id="132546at2157"/>
<evidence type="ECO:0000259" key="3">
    <source>
        <dbReference type="Pfam" id="PF13439"/>
    </source>
</evidence>
<dbReference type="PANTHER" id="PTHR46401">
    <property type="entry name" value="GLYCOSYLTRANSFERASE WBBK-RELATED"/>
    <property type="match status" value="1"/>
</dbReference>
<organism evidence="4 5">
    <name type="scientific">Haladaptatus litoreus</name>
    <dbReference type="NCBI Taxonomy" id="553468"/>
    <lineage>
        <taxon>Archaea</taxon>
        <taxon>Methanobacteriati</taxon>
        <taxon>Methanobacteriota</taxon>
        <taxon>Stenosarchaea group</taxon>
        <taxon>Halobacteria</taxon>
        <taxon>Halobacteriales</taxon>
        <taxon>Haladaptataceae</taxon>
        <taxon>Haladaptatus</taxon>
    </lineage>
</organism>
<dbReference type="Proteomes" id="UP000186914">
    <property type="component" value="Unassembled WGS sequence"/>
</dbReference>
<dbReference type="Pfam" id="PF13439">
    <property type="entry name" value="Glyco_transf_4"/>
    <property type="match status" value="1"/>
</dbReference>
<dbReference type="InterPro" id="IPR001296">
    <property type="entry name" value="Glyco_trans_1"/>
</dbReference>